<dbReference type="EMBL" id="MFIX01000025">
    <property type="protein sequence ID" value="OGG06535.1"/>
    <property type="molecule type" value="Genomic_DNA"/>
</dbReference>
<comment type="caution">
    <text evidence="1">The sequence shown here is derived from an EMBL/GenBank/DDBJ whole genome shotgun (WGS) entry which is preliminary data.</text>
</comment>
<dbReference type="AlphaFoldDB" id="A0A1F5Z2D6"/>
<name>A0A1F5Z2D6_9BACT</name>
<proteinExistence type="predicted"/>
<protein>
    <submittedName>
        <fullName evidence="1">Uncharacterized protein</fullName>
    </submittedName>
</protein>
<reference evidence="1 2" key="1">
    <citation type="journal article" date="2016" name="Nat. Commun.">
        <title>Thousands of microbial genomes shed light on interconnected biogeochemical processes in an aquifer system.</title>
        <authorList>
            <person name="Anantharaman K."/>
            <person name="Brown C.T."/>
            <person name="Hug L.A."/>
            <person name="Sharon I."/>
            <person name="Castelle C.J."/>
            <person name="Probst A.J."/>
            <person name="Thomas B.C."/>
            <person name="Singh A."/>
            <person name="Wilkins M.J."/>
            <person name="Karaoz U."/>
            <person name="Brodie E.L."/>
            <person name="Williams K.H."/>
            <person name="Hubbard S.S."/>
            <person name="Banfield J.F."/>
        </authorList>
    </citation>
    <scope>NUCLEOTIDE SEQUENCE [LARGE SCALE GENOMIC DNA]</scope>
</reference>
<dbReference type="Proteomes" id="UP000179129">
    <property type="component" value="Unassembled WGS sequence"/>
</dbReference>
<accession>A0A1F5Z2D6</accession>
<sequence>MVASSTQGDNNVYPALPPWPDNFGPVPEDFVYGEDVIYGRDYRVDRFTEEMKDNGLLATLDGKQYFFPLAKLCGRHLTVLHDDGHIAFMWMSCDR</sequence>
<organism evidence="1 2">
    <name type="scientific">Candidatus Glassbacteria bacterium RIFCSPLOWO2_12_FULL_58_11</name>
    <dbReference type="NCBI Taxonomy" id="1817867"/>
    <lineage>
        <taxon>Bacteria</taxon>
        <taxon>Candidatus Glassiibacteriota</taxon>
    </lineage>
</organism>
<gene>
    <name evidence="1" type="ORF">A3F83_13015</name>
</gene>
<evidence type="ECO:0000313" key="2">
    <source>
        <dbReference type="Proteomes" id="UP000179129"/>
    </source>
</evidence>
<evidence type="ECO:0000313" key="1">
    <source>
        <dbReference type="EMBL" id="OGG06535.1"/>
    </source>
</evidence>